<organism evidence="5 6">
    <name type="scientific">Hydrogenimonas thermophila</name>
    <dbReference type="NCBI Taxonomy" id="223786"/>
    <lineage>
        <taxon>Bacteria</taxon>
        <taxon>Pseudomonadati</taxon>
        <taxon>Campylobacterota</taxon>
        <taxon>Epsilonproteobacteria</taxon>
        <taxon>Campylobacterales</taxon>
        <taxon>Hydrogenimonadaceae</taxon>
        <taxon>Hydrogenimonas</taxon>
    </lineage>
</organism>
<dbReference type="InterPro" id="IPR004300">
    <property type="entry name" value="Glyco_hydro_57_N"/>
</dbReference>
<gene>
    <name evidence="5" type="ORF">SAMN05216234_1235</name>
</gene>
<dbReference type="InterPro" id="IPR027291">
    <property type="entry name" value="Glyco_hydro_38_N_sf"/>
</dbReference>
<dbReference type="Proteomes" id="UP000199227">
    <property type="component" value="Unassembled WGS sequence"/>
</dbReference>
<dbReference type="GO" id="GO:0003824">
    <property type="term" value="F:catalytic activity"/>
    <property type="evidence" value="ECO:0007669"/>
    <property type="project" value="InterPro"/>
</dbReference>
<dbReference type="PANTHER" id="PTHR36306">
    <property type="entry name" value="ALPHA-AMYLASE-RELATED-RELATED"/>
    <property type="match status" value="1"/>
</dbReference>
<dbReference type="InterPro" id="IPR011330">
    <property type="entry name" value="Glyco_hydro/deAcase_b/a-brl"/>
</dbReference>
<dbReference type="InterPro" id="IPR052046">
    <property type="entry name" value="GH57_Enzymes"/>
</dbReference>
<keyword evidence="2 3" id="KW-0119">Carbohydrate metabolism</keyword>
<keyword evidence="6" id="KW-1185">Reference proteome</keyword>
<accession>A0A1I5QXA2</accession>
<sequence length="496" mass="59024">MIKLSLFWHMHQPDYRNISGVMVMPWVFLHSIKDYYDMPYLLSNFPSLKATFNLTPTLIEQLLLYEKCGYKCDLFLSLWRKDPSKLSNYERTWVMKICNSPQFETMVKPFFRYAELYGKESLDDSEFIELEVLFMLSWCGNYLRQHNETVKQLINKGKDFSLEDKDELLDVLMSFIPTILPFYKLLQESGQISLSTTPYYHPILPLLLEKKLLLSDAKEQVKRAIELYREVFGKSPIGIWPAEGAVDEKSVALYKSYGIRWIATDEEILFKSLGKKSGNELYKCHHFNDLFIAFRDRTLSDLIAFSYRYWSAKDAVDNFILHLRQIEKKEKDPKVSVILDGENSWEFYKKSGYDFLSELYRQLDEADDCQTVTMDELAKERLVKRLKRLHSGSWIDGNFDTWVAHPQKSRAWELIYKTKEDYRCHIKRVSSRVRSEITNHFLISESSDWFWWYGNEHHNEYAKEFDQLFRNHLIEIYKLMDVTPPSELFFPITELK</sequence>
<reference evidence="5 6" key="1">
    <citation type="submission" date="2016-10" db="EMBL/GenBank/DDBJ databases">
        <authorList>
            <person name="de Groot N.N."/>
        </authorList>
    </citation>
    <scope>NUCLEOTIDE SEQUENCE [LARGE SCALE GENOMIC DNA]</scope>
    <source>
        <strain evidence="5 6">EP1-55-1</strain>
    </source>
</reference>
<dbReference type="PANTHER" id="PTHR36306:SF1">
    <property type="entry name" value="ALPHA-AMYLASE-RELATED"/>
    <property type="match status" value="1"/>
</dbReference>
<evidence type="ECO:0000256" key="2">
    <source>
        <dbReference type="ARBA" id="ARBA00023277"/>
    </source>
</evidence>
<dbReference type="OrthoDB" id="9759321at2"/>
<dbReference type="RefSeq" id="WP_092912749.1">
    <property type="nucleotide sequence ID" value="NZ_FOXB01000023.1"/>
</dbReference>
<evidence type="ECO:0000259" key="4">
    <source>
        <dbReference type="Pfam" id="PF03065"/>
    </source>
</evidence>
<dbReference type="Gene3D" id="3.20.110.10">
    <property type="entry name" value="Glycoside hydrolase 38, N terminal domain"/>
    <property type="match status" value="1"/>
</dbReference>
<evidence type="ECO:0000313" key="5">
    <source>
        <dbReference type="EMBL" id="SFP50740.1"/>
    </source>
</evidence>
<name>A0A1I5QXA2_9BACT</name>
<dbReference type="GO" id="GO:0005975">
    <property type="term" value="P:carbohydrate metabolic process"/>
    <property type="evidence" value="ECO:0007669"/>
    <property type="project" value="InterPro"/>
</dbReference>
<comment type="similarity">
    <text evidence="1 3">Belongs to the glycosyl hydrolase 57 family.</text>
</comment>
<feature type="domain" description="Glycoside hydrolase family 57 N-terminal" evidence="4">
    <location>
        <begin position="6"/>
        <end position="380"/>
    </location>
</feature>
<dbReference type="EMBL" id="FOXB01000023">
    <property type="protein sequence ID" value="SFP50740.1"/>
    <property type="molecule type" value="Genomic_DNA"/>
</dbReference>
<protein>
    <submittedName>
        <fullName evidence="5">Alpha-amylase/alpha-mannosidase, GH57 family</fullName>
    </submittedName>
</protein>
<evidence type="ECO:0000313" key="6">
    <source>
        <dbReference type="Proteomes" id="UP000199227"/>
    </source>
</evidence>
<dbReference type="CDD" id="cd10796">
    <property type="entry name" value="GH57N_APU"/>
    <property type="match status" value="1"/>
</dbReference>
<dbReference type="Pfam" id="PF03065">
    <property type="entry name" value="Glyco_hydro_57"/>
    <property type="match status" value="1"/>
</dbReference>
<dbReference type="AlphaFoldDB" id="A0A1I5QXA2"/>
<proteinExistence type="inferred from homology"/>
<dbReference type="SUPFAM" id="SSF88713">
    <property type="entry name" value="Glycoside hydrolase/deacetylase"/>
    <property type="match status" value="1"/>
</dbReference>
<dbReference type="STRING" id="223786.SAMN05216234_1235"/>
<evidence type="ECO:0000256" key="3">
    <source>
        <dbReference type="RuleBase" id="RU361196"/>
    </source>
</evidence>
<evidence type="ECO:0000256" key="1">
    <source>
        <dbReference type="ARBA" id="ARBA00006821"/>
    </source>
</evidence>